<proteinExistence type="inferred from homology"/>
<accession>A0ABP3H7D0</accession>
<evidence type="ECO:0008006" key="6">
    <source>
        <dbReference type="Google" id="ProtNLM"/>
    </source>
</evidence>
<comment type="caution">
    <text evidence="4">The sequence shown here is derived from an EMBL/GenBank/DDBJ whole genome shotgun (WGS) entry which is preliminary data.</text>
</comment>
<dbReference type="InterPro" id="IPR002347">
    <property type="entry name" value="SDR_fam"/>
</dbReference>
<dbReference type="PANTHER" id="PTHR43391:SF82">
    <property type="entry name" value="OXIDOREDUCTASE SADH-RELATED"/>
    <property type="match status" value="1"/>
</dbReference>
<evidence type="ECO:0000313" key="4">
    <source>
        <dbReference type="EMBL" id="GAA0363789.1"/>
    </source>
</evidence>
<keyword evidence="5" id="KW-1185">Reference proteome</keyword>
<dbReference type="PRINTS" id="PR00080">
    <property type="entry name" value="SDRFAMILY"/>
</dbReference>
<keyword evidence="2" id="KW-0560">Oxidoreductase</keyword>
<dbReference type="InterPro" id="IPR020904">
    <property type="entry name" value="Sc_DH/Rdtase_CS"/>
</dbReference>
<dbReference type="PROSITE" id="PS00061">
    <property type="entry name" value="ADH_SHORT"/>
    <property type="match status" value="1"/>
</dbReference>
<dbReference type="InterPro" id="IPR036291">
    <property type="entry name" value="NAD(P)-bd_dom_sf"/>
</dbReference>
<dbReference type="Proteomes" id="UP001501166">
    <property type="component" value="Unassembled WGS sequence"/>
</dbReference>
<dbReference type="PRINTS" id="PR00081">
    <property type="entry name" value="GDHRDH"/>
</dbReference>
<evidence type="ECO:0000313" key="5">
    <source>
        <dbReference type="Proteomes" id="UP001501166"/>
    </source>
</evidence>
<gene>
    <name evidence="4" type="ORF">GCM10008932_15320</name>
</gene>
<dbReference type="Pfam" id="PF00106">
    <property type="entry name" value="adh_short"/>
    <property type="match status" value="1"/>
</dbReference>
<sequence>MSKEEDVDQIVTKAIESFGGFDTWVNNASVALYGHAEDIPIEEARQLFDINFWGAVYGMKKAVAHFKDRGEPGVVINIGSVAGNRTFPVQSFYSASKFALHGLTDGMRMELEKSGAPVVISQIHPARVDTPYTNHATSYIDRHPTHKGMVYPPESVAEAILFVAENPKRDVYVGTQSKYFSVMGRVFPRLIDRYMEWDTYSTNFDERRSAKSPEEGNLYRSRNGLMERGNNLGWHRPESLMVKAKKKPGLTTVILAGSALGLFKLMKKK</sequence>
<evidence type="ECO:0000256" key="3">
    <source>
        <dbReference type="RuleBase" id="RU000363"/>
    </source>
</evidence>
<comment type="similarity">
    <text evidence="1 3">Belongs to the short-chain dehydrogenases/reductases (SDR) family.</text>
</comment>
<dbReference type="Gene3D" id="3.40.50.720">
    <property type="entry name" value="NAD(P)-binding Rossmann-like Domain"/>
    <property type="match status" value="1"/>
</dbReference>
<dbReference type="SUPFAM" id="SSF51735">
    <property type="entry name" value="NAD(P)-binding Rossmann-fold domains"/>
    <property type="match status" value="1"/>
</dbReference>
<dbReference type="EMBL" id="BAAACW010000095">
    <property type="protein sequence ID" value="GAA0363789.1"/>
    <property type="molecule type" value="Genomic_DNA"/>
</dbReference>
<reference evidence="5" key="1">
    <citation type="journal article" date="2019" name="Int. J. Syst. Evol. Microbiol.">
        <title>The Global Catalogue of Microorganisms (GCM) 10K type strain sequencing project: providing services to taxonomists for standard genome sequencing and annotation.</title>
        <authorList>
            <consortium name="The Broad Institute Genomics Platform"/>
            <consortium name="The Broad Institute Genome Sequencing Center for Infectious Disease"/>
            <person name="Wu L."/>
            <person name="Ma J."/>
        </authorList>
    </citation>
    <scope>NUCLEOTIDE SEQUENCE [LARGE SCALE GENOMIC DNA]</scope>
    <source>
        <strain evidence="5">JCM 12662</strain>
    </source>
</reference>
<organism evidence="4 5">
    <name type="scientific">Alkalibacterium iburiense</name>
    <dbReference type="NCBI Taxonomy" id="290589"/>
    <lineage>
        <taxon>Bacteria</taxon>
        <taxon>Bacillati</taxon>
        <taxon>Bacillota</taxon>
        <taxon>Bacilli</taxon>
        <taxon>Lactobacillales</taxon>
        <taxon>Carnobacteriaceae</taxon>
        <taxon>Alkalibacterium</taxon>
    </lineage>
</organism>
<protein>
    <recommendedName>
        <fullName evidence="6">Oxidoreductase</fullName>
    </recommendedName>
</protein>
<dbReference type="PANTHER" id="PTHR43391">
    <property type="entry name" value="RETINOL DEHYDROGENASE-RELATED"/>
    <property type="match status" value="1"/>
</dbReference>
<evidence type="ECO:0000256" key="2">
    <source>
        <dbReference type="ARBA" id="ARBA00023002"/>
    </source>
</evidence>
<evidence type="ECO:0000256" key="1">
    <source>
        <dbReference type="ARBA" id="ARBA00006484"/>
    </source>
</evidence>
<name>A0ABP3H7D0_9LACT</name>